<reference evidence="4" key="1">
    <citation type="submission" date="2014-03" db="EMBL/GenBank/DDBJ databases">
        <title>Draft Genome Sequence of Mycobacterium cosmeticum DSM 44829.</title>
        <authorList>
            <person name="Croce O."/>
            <person name="Robert C."/>
            <person name="Raoult D."/>
            <person name="Drancourt M."/>
        </authorList>
    </citation>
    <scope>NUCLEOTIDE SEQUENCE [LARGE SCALE GENOMIC DNA]</scope>
    <source>
        <strain evidence="4">DSM 44829</strain>
    </source>
</reference>
<evidence type="ECO:0000256" key="2">
    <source>
        <dbReference type="RuleBase" id="RU003749"/>
    </source>
</evidence>
<protein>
    <recommendedName>
        <fullName evidence="2">Anti-sigma factor antagonist</fullName>
    </recommendedName>
</protein>
<dbReference type="InterPro" id="IPR036513">
    <property type="entry name" value="STAS_dom_sf"/>
</dbReference>
<evidence type="ECO:0000256" key="1">
    <source>
        <dbReference type="ARBA" id="ARBA00009013"/>
    </source>
</evidence>
<dbReference type="PANTHER" id="PTHR33495">
    <property type="entry name" value="ANTI-SIGMA FACTOR ANTAGONIST TM_1081-RELATED-RELATED"/>
    <property type="match status" value="1"/>
</dbReference>
<evidence type="ECO:0000313" key="4">
    <source>
        <dbReference type="EMBL" id="CDO10977.1"/>
    </source>
</evidence>
<evidence type="ECO:0000259" key="3">
    <source>
        <dbReference type="PROSITE" id="PS50801"/>
    </source>
</evidence>
<feature type="domain" description="STAS" evidence="3">
    <location>
        <begin position="8"/>
        <end position="116"/>
    </location>
</feature>
<keyword evidence="5" id="KW-1185">Reference proteome</keyword>
<comment type="caution">
    <text evidence="4">The sequence shown here is derived from an EMBL/GenBank/DDBJ whole genome shotgun (WGS) entry which is preliminary data.</text>
</comment>
<dbReference type="RefSeq" id="WP_036403321.1">
    <property type="nucleotide sequence ID" value="NZ_CCBB010000003.1"/>
</dbReference>
<proteinExistence type="inferred from homology"/>
<dbReference type="AlphaFoldDB" id="W9B7L3"/>
<accession>W9B7L3</accession>
<gene>
    <name evidence="4" type="ORF">BN977_05818</name>
</gene>
<dbReference type="SUPFAM" id="SSF52091">
    <property type="entry name" value="SpoIIaa-like"/>
    <property type="match status" value="1"/>
</dbReference>
<dbReference type="GO" id="GO:0043856">
    <property type="term" value="F:anti-sigma factor antagonist activity"/>
    <property type="evidence" value="ECO:0007669"/>
    <property type="project" value="InterPro"/>
</dbReference>
<comment type="similarity">
    <text evidence="1 2">Belongs to the anti-sigma-factor antagonist family.</text>
</comment>
<organism evidence="4 5">
    <name type="scientific">Mycolicibacterium cosmeticum</name>
    <dbReference type="NCBI Taxonomy" id="258533"/>
    <lineage>
        <taxon>Bacteria</taxon>
        <taxon>Bacillati</taxon>
        <taxon>Actinomycetota</taxon>
        <taxon>Actinomycetes</taxon>
        <taxon>Mycobacteriales</taxon>
        <taxon>Mycobacteriaceae</taxon>
        <taxon>Mycolicibacterium</taxon>
    </lineage>
</organism>
<dbReference type="NCBIfam" id="TIGR00377">
    <property type="entry name" value="ant_ant_sig"/>
    <property type="match status" value="1"/>
</dbReference>
<dbReference type="STRING" id="258533.BN977_05818"/>
<dbReference type="CDD" id="cd07043">
    <property type="entry name" value="STAS_anti-anti-sigma_factors"/>
    <property type="match status" value="1"/>
</dbReference>
<dbReference type="InterPro" id="IPR003658">
    <property type="entry name" value="Anti-sigma_ant"/>
</dbReference>
<sequence>MSPDPATCTIAERQIGAVTVLAVTGTVDMITSPQLEAALTAIMAKAPQAVIVDLSAVDFLASTGMGVLVAAHDALPAGTRLAVVADGPATARPLDLIGFAGVLGVVPTLDAALSAVTA</sequence>
<dbReference type="Gene3D" id="3.30.750.24">
    <property type="entry name" value="STAS domain"/>
    <property type="match status" value="1"/>
</dbReference>
<evidence type="ECO:0000313" key="5">
    <source>
        <dbReference type="Proteomes" id="UP000028870"/>
    </source>
</evidence>
<dbReference type="Pfam" id="PF01740">
    <property type="entry name" value="STAS"/>
    <property type="match status" value="1"/>
</dbReference>
<dbReference type="PROSITE" id="PS50801">
    <property type="entry name" value="STAS"/>
    <property type="match status" value="1"/>
</dbReference>
<reference evidence="4" key="2">
    <citation type="submission" date="2014-03" db="EMBL/GenBank/DDBJ databases">
        <authorList>
            <person name="Urmite Genomes"/>
        </authorList>
    </citation>
    <scope>NUCLEOTIDE SEQUENCE</scope>
    <source>
        <strain evidence="4">DSM 44829</strain>
    </source>
</reference>
<dbReference type="Proteomes" id="UP000028870">
    <property type="component" value="Unassembled WGS sequence"/>
</dbReference>
<name>W9B7L3_MYCCO</name>
<dbReference type="EMBL" id="CCBB010000003">
    <property type="protein sequence ID" value="CDO10977.1"/>
    <property type="molecule type" value="Genomic_DNA"/>
</dbReference>
<dbReference type="OrthoDB" id="3393696at2"/>
<dbReference type="InterPro" id="IPR002645">
    <property type="entry name" value="STAS_dom"/>
</dbReference>
<dbReference type="PANTHER" id="PTHR33495:SF13">
    <property type="entry name" value="ANTI-SIGMA-F FACTOR ANTAGONIST RSFB"/>
    <property type="match status" value="1"/>
</dbReference>
<dbReference type="eggNOG" id="COG1366">
    <property type="taxonomic scope" value="Bacteria"/>
</dbReference>